<dbReference type="Proteomes" id="UP001153269">
    <property type="component" value="Unassembled WGS sequence"/>
</dbReference>
<evidence type="ECO:0000313" key="2">
    <source>
        <dbReference type="EMBL" id="CAB1452405.1"/>
    </source>
</evidence>
<dbReference type="AlphaFoldDB" id="A0A9N7VMH4"/>
<evidence type="ECO:0000313" key="3">
    <source>
        <dbReference type="Proteomes" id="UP001153269"/>
    </source>
</evidence>
<evidence type="ECO:0000256" key="1">
    <source>
        <dbReference type="SAM" id="MobiDB-lite"/>
    </source>
</evidence>
<sequence length="180" mass="19461">MGVGEDKKAGVGIETKEGSRPDKTIGGSQGDDMVATQLSVTEWSHPQGDQILLDLVHHNITYFSPAQQSDQVKPCSSRQFTPVVPTFMTEQCDAVHRTQLGSAHFRLFSVSSFLDPWFLSLIQPSGIWASLQSLGAVRHSSGVSSRLCLGVGWCGVVVPTPKRPIMISPSPLTEHPSGHK</sequence>
<proteinExistence type="predicted"/>
<name>A0A9N7VMH4_PLEPL</name>
<accession>A0A9N7VMH4</accession>
<organism evidence="2 3">
    <name type="scientific">Pleuronectes platessa</name>
    <name type="common">European plaice</name>
    <dbReference type="NCBI Taxonomy" id="8262"/>
    <lineage>
        <taxon>Eukaryota</taxon>
        <taxon>Metazoa</taxon>
        <taxon>Chordata</taxon>
        <taxon>Craniata</taxon>
        <taxon>Vertebrata</taxon>
        <taxon>Euteleostomi</taxon>
        <taxon>Actinopterygii</taxon>
        <taxon>Neopterygii</taxon>
        <taxon>Teleostei</taxon>
        <taxon>Neoteleostei</taxon>
        <taxon>Acanthomorphata</taxon>
        <taxon>Carangaria</taxon>
        <taxon>Pleuronectiformes</taxon>
        <taxon>Pleuronectoidei</taxon>
        <taxon>Pleuronectidae</taxon>
        <taxon>Pleuronectes</taxon>
    </lineage>
</organism>
<protein>
    <submittedName>
        <fullName evidence="2">Uncharacterized protein</fullName>
    </submittedName>
</protein>
<reference evidence="2" key="1">
    <citation type="submission" date="2020-03" db="EMBL/GenBank/DDBJ databases">
        <authorList>
            <person name="Weist P."/>
        </authorList>
    </citation>
    <scope>NUCLEOTIDE SEQUENCE</scope>
</reference>
<dbReference type="EMBL" id="CADEAL010004126">
    <property type="protein sequence ID" value="CAB1452405.1"/>
    <property type="molecule type" value="Genomic_DNA"/>
</dbReference>
<keyword evidence="3" id="KW-1185">Reference proteome</keyword>
<gene>
    <name evidence="2" type="ORF">PLEPLA_LOCUS40145</name>
</gene>
<comment type="caution">
    <text evidence="2">The sequence shown here is derived from an EMBL/GenBank/DDBJ whole genome shotgun (WGS) entry which is preliminary data.</text>
</comment>
<feature type="compositionally biased region" description="Basic and acidic residues" evidence="1">
    <location>
        <begin position="1"/>
        <end position="23"/>
    </location>
</feature>
<feature type="region of interest" description="Disordered" evidence="1">
    <location>
        <begin position="1"/>
        <end position="31"/>
    </location>
</feature>